<dbReference type="EnsemblMetazoa" id="CJA14662.1">
    <property type="protein sequence ID" value="CJA14662.1"/>
    <property type="gene ID" value="WBGene00133866"/>
</dbReference>
<proteinExistence type="predicted"/>
<accession>A0A8R1I086</accession>
<evidence type="ECO:0000256" key="1">
    <source>
        <dbReference type="SAM" id="Coils"/>
    </source>
</evidence>
<sequence>MITDENSLLNGKRHLTSPNYTVKKRSKSAIEESPVPITKYLPAVKKTITDHCLNETILSKILTAMETLITENKQLKEEVGAIRTEIKEVKLQLKHVPVSTKKSFAEIVSKSLTSPSTQVSIIRAAKLAQSCDARKSFVIVRNSEISPDATQDQILGEKIAKECGVSGKVSVFRIPVKDKDPLIKIQLENKEEASKMLSTFEANKCKINECR</sequence>
<reference evidence="2" key="2">
    <citation type="submission" date="2022-06" db="UniProtKB">
        <authorList>
            <consortium name="EnsemblMetazoa"/>
        </authorList>
    </citation>
    <scope>IDENTIFICATION</scope>
    <source>
        <strain evidence="2">DF5081</strain>
    </source>
</reference>
<feature type="coiled-coil region" evidence="1">
    <location>
        <begin position="58"/>
        <end position="92"/>
    </location>
</feature>
<dbReference type="Proteomes" id="UP000005237">
    <property type="component" value="Unassembled WGS sequence"/>
</dbReference>
<keyword evidence="3" id="KW-1185">Reference proteome</keyword>
<keyword evidence="1" id="KW-0175">Coiled coil</keyword>
<evidence type="ECO:0000313" key="2">
    <source>
        <dbReference type="EnsemblMetazoa" id="CJA14662.1"/>
    </source>
</evidence>
<name>A0A8R1I086_CAEJA</name>
<evidence type="ECO:0000313" key="3">
    <source>
        <dbReference type="Proteomes" id="UP000005237"/>
    </source>
</evidence>
<reference evidence="3" key="1">
    <citation type="submission" date="2010-08" db="EMBL/GenBank/DDBJ databases">
        <authorList>
            <consortium name="Caenorhabditis japonica Sequencing Consortium"/>
            <person name="Wilson R.K."/>
        </authorList>
    </citation>
    <scope>NUCLEOTIDE SEQUENCE [LARGE SCALE GENOMIC DNA]</scope>
    <source>
        <strain evidence="3">DF5081</strain>
    </source>
</reference>
<dbReference type="AlphaFoldDB" id="A0A8R1I086"/>
<organism evidence="2 3">
    <name type="scientific">Caenorhabditis japonica</name>
    <dbReference type="NCBI Taxonomy" id="281687"/>
    <lineage>
        <taxon>Eukaryota</taxon>
        <taxon>Metazoa</taxon>
        <taxon>Ecdysozoa</taxon>
        <taxon>Nematoda</taxon>
        <taxon>Chromadorea</taxon>
        <taxon>Rhabditida</taxon>
        <taxon>Rhabditina</taxon>
        <taxon>Rhabditomorpha</taxon>
        <taxon>Rhabditoidea</taxon>
        <taxon>Rhabditidae</taxon>
        <taxon>Peloderinae</taxon>
        <taxon>Caenorhabditis</taxon>
    </lineage>
</organism>
<protein>
    <submittedName>
        <fullName evidence="2">Uncharacterized protein</fullName>
    </submittedName>
</protein>